<feature type="transmembrane region" description="Helical" evidence="1">
    <location>
        <begin position="100"/>
        <end position="119"/>
    </location>
</feature>
<reference evidence="2 3" key="1">
    <citation type="submission" date="2024-02" db="EMBL/GenBank/DDBJ databases">
        <title>Rubritalea halochordaticola NBRC 107102.</title>
        <authorList>
            <person name="Ichikawa N."/>
            <person name="Katano-Makiyama Y."/>
            <person name="Hidaka K."/>
        </authorList>
    </citation>
    <scope>NUCLEOTIDE SEQUENCE [LARGE SCALE GENOMIC DNA]</scope>
    <source>
        <strain evidence="2 3">NBRC 107102</strain>
    </source>
</reference>
<evidence type="ECO:0000256" key="1">
    <source>
        <dbReference type="SAM" id="Phobius"/>
    </source>
</evidence>
<dbReference type="EMBL" id="BAABRL010000008">
    <property type="protein sequence ID" value="GAA5496395.1"/>
    <property type="molecule type" value="Genomic_DNA"/>
</dbReference>
<organism evidence="2 3">
    <name type="scientific">Rubritalea halochordaticola</name>
    <dbReference type="NCBI Taxonomy" id="714537"/>
    <lineage>
        <taxon>Bacteria</taxon>
        <taxon>Pseudomonadati</taxon>
        <taxon>Verrucomicrobiota</taxon>
        <taxon>Verrucomicrobiia</taxon>
        <taxon>Verrucomicrobiales</taxon>
        <taxon>Rubritaleaceae</taxon>
        <taxon>Rubritalea</taxon>
    </lineage>
</organism>
<dbReference type="RefSeq" id="WP_346189077.1">
    <property type="nucleotide sequence ID" value="NZ_BAABRL010000008.1"/>
</dbReference>
<keyword evidence="3" id="KW-1185">Reference proteome</keyword>
<keyword evidence="1" id="KW-1133">Transmembrane helix</keyword>
<keyword evidence="1" id="KW-0472">Membrane</keyword>
<protein>
    <recommendedName>
        <fullName evidence="4">DUF3592 domain-containing protein</fullName>
    </recommendedName>
</protein>
<accession>A0ABP9V199</accession>
<evidence type="ECO:0008006" key="4">
    <source>
        <dbReference type="Google" id="ProtNLM"/>
    </source>
</evidence>
<comment type="caution">
    <text evidence="2">The sequence shown here is derived from an EMBL/GenBank/DDBJ whole genome shotgun (WGS) entry which is preliminary data.</text>
</comment>
<name>A0ABP9V199_9BACT</name>
<dbReference type="Proteomes" id="UP001424741">
    <property type="component" value="Unassembled WGS sequence"/>
</dbReference>
<feature type="transmembrane region" description="Helical" evidence="1">
    <location>
        <begin position="6"/>
        <end position="27"/>
    </location>
</feature>
<sequence>MPSSGEIILGLLTCLVIGLGIASEVLWKRRLKAHSQVTGVVIDHDRISGETYMRIQYPFGGRTIEHVAEYAKVLPVGTTVPLLVSPDGQKVIHLSTLNRWGFTIGSFSLGFIFLCSLIITSL</sequence>
<proteinExistence type="predicted"/>
<evidence type="ECO:0000313" key="2">
    <source>
        <dbReference type="EMBL" id="GAA5496395.1"/>
    </source>
</evidence>
<evidence type="ECO:0000313" key="3">
    <source>
        <dbReference type="Proteomes" id="UP001424741"/>
    </source>
</evidence>
<keyword evidence="1" id="KW-0812">Transmembrane</keyword>
<gene>
    <name evidence="2" type="ORF">Rhal01_02578</name>
</gene>